<dbReference type="InterPro" id="IPR003752">
    <property type="entry name" value="DiS_bond_form_DsbB/BdbC"/>
</dbReference>
<keyword evidence="8 14" id="KW-1133">Transmembrane helix</keyword>
<evidence type="ECO:0000256" key="4">
    <source>
        <dbReference type="ARBA" id="ARBA00022475"/>
    </source>
</evidence>
<dbReference type="EMBL" id="JAUYVH010000006">
    <property type="protein sequence ID" value="MDQ9171052.1"/>
    <property type="molecule type" value="Genomic_DNA"/>
</dbReference>
<keyword evidence="3 14" id="KW-0813">Transport</keyword>
<evidence type="ECO:0000256" key="13">
    <source>
        <dbReference type="ARBA" id="ARBA00023284"/>
    </source>
</evidence>
<keyword evidence="17" id="KW-1185">Reference proteome</keyword>
<evidence type="ECO:0000313" key="16">
    <source>
        <dbReference type="EMBL" id="MDQ9171052.1"/>
    </source>
</evidence>
<sequence length="158" mass="16776">MNTKKVVLIAVGLASLGLLSVGLYLQHVENMLPCPLCVIQRYAFAAVALASLIAALLPHSVTRIGAGIAALAALAGASVAGRHLWIKANPATSCGIDPLETSLNTIPTAKLMPFLFKADGLCTTDYPPVFGLSIPLWALIWFAAFALILLWTALRRRK</sequence>
<feature type="transmembrane region" description="Helical" evidence="15">
    <location>
        <begin position="7"/>
        <end position="27"/>
    </location>
</feature>
<comment type="similarity">
    <text evidence="2 14">Belongs to the DsbB family.</text>
</comment>
<accession>A0ABU1BQ34</accession>
<keyword evidence="9 14" id="KW-0560">Oxidoreductase</keyword>
<evidence type="ECO:0000256" key="15">
    <source>
        <dbReference type="SAM" id="Phobius"/>
    </source>
</evidence>
<dbReference type="RefSeq" id="WP_338436985.1">
    <property type="nucleotide sequence ID" value="NZ_JAUYVH010000006.1"/>
</dbReference>
<dbReference type="InterPro" id="IPR050183">
    <property type="entry name" value="DsbB"/>
</dbReference>
<evidence type="ECO:0000256" key="3">
    <source>
        <dbReference type="ARBA" id="ARBA00022448"/>
    </source>
</evidence>
<proteinExistence type="inferred from homology"/>
<keyword evidence="5" id="KW-0997">Cell inner membrane</keyword>
<keyword evidence="10 14" id="KW-0472">Membrane</keyword>
<keyword evidence="7 14" id="KW-0249">Electron transport</keyword>
<dbReference type="Proteomes" id="UP001225596">
    <property type="component" value="Unassembled WGS sequence"/>
</dbReference>
<keyword evidence="4 14" id="KW-1003">Cell membrane</keyword>
<evidence type="ECO:0000256" key="9">
    <source>
        <dbReference type="ARBA" id="ARBA00023002"/>
    </source>
</evidence>
<dbReference type="PANTHER" id="PTHR36570">
    <property type="entry name" value="DISULFIDE BOND FORMATION PROTEIN B"/>
    <property type="match status" value="1"/>
</dbReference>
<evidence type="ECO:0000256" key="6">
    <source>
        <dbReference type="ARBA" id="ARBA00022692"/>
    </source>
</evidence>
<dbReference type="InterPro" id="IPR023380">
    <property type="entry name" value="DsbB-like_sf"/>
</dbReference>
<dbReference type="PANTHER" id="PTHR36570:SF3">
    <property type="entry name" value="DISULFIDE BOND FORMATION PROTEIN B"/>
    <property type="match status" value="1"/>
</dbReference>
<feature type="disulfide bond" description="Redox-active" evidence="14">
    <location>
        <begin position="34"/>
        <end position="37"/>
    </location>
</feature>
<evidence type="ECO:0000256" key="7">
    <source>
        <dbReference type="ARBA" id="ARBA00022982"/>
    </source>
</evidence>
<evidence type="ECO:0000313" key="17">
    <source>
        <dbReference type="Proteomes" id="UP001225596"/>
    </source>
</evidence>
<feature type="topological domain" description="Cytoplasmic" evidence="14">
    <location>
        <begin position="1"/>
        <end position="7"/>
    </location>
</feature>
<keyword evidence="13 14" id="KW-0676">Redox-active center</keyword>
<comment type="caution">
    <text evidence="14">Lacks conserved residue(s) required for the propagation of feature annotation.</text>
</comment>
<keyword evidence="12 14" id="KW-0143">Chaperone</keyword>
<protein>
    <recommendedName>
        <fullName evidence="14">Disulfide bond formation protein B</fullName>
    </recommendedName>
    <alternativeName>
        <fullName evidence="14">Disulfide oxidoreductase</fullName>
    </alternativeName>
</protein>
<dbReference type="HAMAP" id="MF_00286">
    <property type="entry name" value="DsbB"/>
    <property type="match status" value="1"/>
</dbReference>
<comment type="function">
    <text evidence="14">Required for disulfide bond formation in some periplasmic proteins. Acts by oxidizing the DsbA protein.</text>
</comment>
<dbReference type="NCBIfam" id="NF002552">
    <property type="entry name" value="PRK02110.1"/>
    <property type="match status" value="1"/>
</dbReference>
<keyword evidence="11 14" id="KW-1015">Disulfide bond</keyword>
<dbReference type="InterPro" id="IPR022920">
    <property type="entry name" value="Disulphide_bond_form_DsbB"/>
</dbReference>
<evidence type="ECO:0000256" key="12">
    <source>
        <dbReference type="ARBA" id="ARBA00023186"/>
    </source>
</evidence>
<evidence type="ECO:0000256" key="11">
    <source>
        <dbReference type="ARBA" id="ARBA00023157"/>
    </source>
</evidence>
<feature type="transmembrane region" description="Helical" evidence="15">
    <location>
        <begin position="134"/>
        <end position="154"/>
    </location>
</feature>
<evidence type="ECO:0000256" key="1">
    <source>
        <dbReference type="ARBA" id="ARBA00004429"/>
    </source>
</evidence>
<organism evidence="16 17">
    <name type="scientific">Keguizhuia sedimenti</name>
    <dbReference type="NCBI Taxonomy" id="3064264"/>
    <lineage>
        <taxon>Bacteria</taxon>
        <taxon>Pseudomonadati</taxon>
        <taxon>Pseudomonadota</taxon>
        <taxon>Betaproteobacteria</taxon>
        <taxon>Burkholderiales</taxon>
        <taxon>Oxalobacteraceae</taxon>
        <taxon>Keguizhuia</taxon>
    </lineage>
</organism>
<comment type="subcellular location">
    <subcellularLocation>
        <location evidence="1">Cell inner membrane</location>
        <topology evidence="1">Multi-pass membrane protein</topology>
    </subcellularLocation>
    <subcellularLocation>
        <location evidence="14">Cell membrane</location>
        <topology evidence="14">Multi-pass membrane protein</topology>
    </subcellularLocation>
</comment>
<feature type="transmembrane region" description="Helical" evidence="15">
    <location>
        <begin position="64"/>
        <end position="85"/>
    </location>
</feature>
<name>A0ABU1BQ34_9BURK</name>
<comment type="caution">
    <text evidence="16">The sequence shown here is derived from an EMBL/GenBank/DDBJ whole genome shotgun (WGS) entry which is preliminary data.</text>
</comment>
<evidence type="ECO:0000256" key="14">
    <source>
        <dbReference type="HAMAP-Rule" id="MF_00286"/>
    </source>
</evidence>
<evidence type="ECO:0000256" key="10">
    <source>
        <dbReference type="ARBA" id="ARBA00023136"/>
    </source>
</evidence>
<evidence type="ECO:0000256" key="8">
    <source>
        <dbReference type="ARBA" id="ARBA00022989"/>
    </source>
</evidence>
<reference evidence="16 17" key="1">
    <citation type="submission" date="2023-08" db="EMBL/GenBank/DDBJ databases">
        <title>Oxalobacteraceae gen .nov., isolated from river sludge outside the plant.</title>
        <authorList>
            <person name="Zhao S.Y."/>
        </authorList>
    </citation>
    <scope>NUCLEOTIDE SEQUENCE [LARGE SCALE GENOMIC DNA]</scope>
    <source>
        <strain evidence="16 17">R-40</strain>
    </source>
</reference>
<dbReference type="Pfam" id="PF02600">
    <property type="entry name" value="DsbB"/>
    <property type="match status" value="1"/>
</dbReference>
<dbReference type="Gene3D" id="1.20.1550.10">
    <property type="entry name" value="DsbB-like"/>
    <property type="match status" value="1"/>
</dbReference>
<feature type="topological domain" description="Periplasmic" evidence="14">
    <location>
        <begin position="25"/>
        <end position="42"/>
    </location>
</feature>
<feature type="topological domain" description="Periplasmic" evidence="14">
    <location>
        <begin position="82"/>
        <end position="136"/>
    </location>
</feature>
<evidence type="ECO:0000256" key="5">
    <source>
        <dbReference type="ARBA" id="ARBA00022519"/>
    </source>
</evidence>
<evidence type="ECO:0000256" key="2">
    <source>
        <dbReference type="ARBA" id="ARBA00008823"/>
    </source>
</evidence>
<keyword evidence="6 14" id="KW-0812">Transmembrane</keyword>
<dbReference type="SUPFAM" id="SSF158442">
    <property type="entry name" value="DsbB-like"/>
    <property type="match status" value="1"/>
</dbReference>
<feature type="transmembrane region" description="Helical" evidence="15">
    <location>
        <begin position="39"/>
        <end position="57"/>
    </location>
</feature>
<gene>
    <name evidence="14" type="primary">dsbB</name>
    <name evidence="16" type="ORF">Q8A64_11600</name>
</gene>
<feature type="topological domain" description="Cytoplasmic" evidence="14">
    <location>
        <begin position="156"/>
        <end position="158"/>
    </location>
</feature>